<dbReference type="Proteomes" id="UP000298138">
    <property type="component" value="Unassembled WGS sequence"/>
</dbReference>
<reference evidence="1 2" key="1">
    <citation type="submission" date="2019-04" db="EMBL/GenBank/DDBJ databases">
        <title>Comparative genomics and transcriptomics to analyze fruiting body development in filamentous ascomycetes.</title>
        <authorList>
            <consortium name="DOE Joint Genome Institute"/>
            <person name="Lutkenhaus R."/>
            <person name="Traeger S."/>
            <person name="Breuer J."/>
            <person name="Kuo A."/>
            <person name="Lipzen A."/>
            <person name="Pangilinan J."/>
            <person name="Dilworth D."/>
            <person name="Sandor L."/>
            <person name="Poggeler S."/>
            <person name="Barry K."/>
            <person name="Grigoriev I.V."/>
            <person name="Nowrousian M."/>
        </authorList>
    </citation>
    <scope>NUCLEOTIDE SEQUENCE [LARGE SCALE GENOMIC DNA]</scope>
    <source>
        <strain evidence="1 2">CBS 389.68</strain>
    </source>
</reference>
<keyword evidence="2" id="KW-1185">Reference proteome</keyword>
<dbReference type="EMBL" id="ML220122">
    <property type="protein sequence ID" value="TGZ80951.1"/>
    <property type="molecule type" value="Genomic_DNA"/>
</dbReference>
<accession>A0A4S2MWG0</accession>
<dbReference type="InterPro" id="IPR016024">
    <property type="entry name" value="ARM-type_fold"/>
</dbReference>
<dbReference type="PANTHER" id="PTHR13109:SF7">
    <property type="entry name" value="NEUROCHONDRIN"/>
    <property type="match status" value="1"/>
</dbReference>
<dbReference type="InParanoid" id="A0A4S2MWG0"/>
<evidence type="ECO:0000313" key="2">
    <source>
        <dbReference type="Proteomes" id="UP000298138"/>
    </source>
</evidence>
<name>A0A4S2MWG0_9PEZI</name>
<dbReference type="OrthoDB" id="8962942at2759"/>
<proteinExistence type="predicted"/>
<dbReference type="InterPro" id="IPR008709">
    <property type="entry name" value="Neurochondrin"/>
</dbReference>
<organism evidence="1 2">
    <name type="scientific">Ascodesmis nigricans</name>
    <dbReference type="NCBI Taxonomy" id="341454"/>
    <lineage>
        <taxon>Eukaryota</taxon>
        <taxon>Fungi</taxon>
        <taxon>Dikarya</taxon>
        <taxon>Ascomycota</taxon>
        <taxon>Pezizomycotina</taxon>
        <taxon>Pezizomycetes</taxon>
        <taxon>Pezizales</taxon>
        <taxon>Ascodesmidaceae</taxon>
        <taxon>Ascodesmis</taxon>
    </lineage>
</organism>
<sequence>MSPNPGTSSSVALAPVQDCLRCLARKDDTSRFVGLTMLLSLTRQLDQAQFHDLMLQCTQVLDGRFLDRLLKSGTSNAAMMELASHVMEALGTVLVASGDVQYLTDRIPSLVQALSASTNNTFDVILSTLLALSTIEKGATSIIALEDLSPLFAFFPISQTANRTILGVFSGAKHNNADRVRHHLQRLLEHISPRACQWDRAAAVSGFVTLDKVFKILAPEIIPTPGQWIQCIYDTLRIVSTSGNSLNDRTVCIGLAARLLEIASLDSVFSFTKLSDQKSRTSAFLFIQLVTIDLRAAYPKLAERLHSDEYDILSSEQSDRLDVLGKFLVFLLSLDDLLETGVEPDLILRLRGDMGESMVMTIEFLRDRWDDSNAELKGETASRLQEITDSRSATRAQDDPLVTAGVQTLAIWLKEEDSHHKEAAGITDIFLTLWGANGGQNTGFKHIILCALQALADEKEGRQQFLAHDGWTPLWNDIRPIYESLESRSSDDIMFAIDTARLICDILRFETVGHVSWAQQVINLLDVKAQSDALALDDLALQLQISLLHLASTCYVGARRAVSGSVEGTVRVDKLQTMYKNVLGRVQSMGKIPWIEQCLEEIAEDLRTR</sequence>
<dbReference type="PANTHER" id="PTHR13109">
    <property type="entry name" value="NEUROCHONDRIN"/>
    <property type="match status" value="1"/>
</dbReference>
<dbReference type="SUPFAM" id="SSF48371">
    <property type="entry name" value="ARM repeat"/>
    <property type="match status" value="1"/>
</dbReference>
<dbReference type="AlphaFoldDB" id="A0A4S2MWG0"/>
<dbReference type="STRING" id="341454.A0A4S2MWG0"/>
<evidence type="ECO:0000313" key="1">
    <source>
        <dbReference type="EMBL" id="TGZ80951.1"/>
    </source>
</evidence>
<dbReference type="Pfam" id="PF05536">
    <property type="entry name" value="Neurochondrin"/>
    <property type="match status" value="1"/>
</dbReference>
<protein>
    <submittedName>
        <fullName evidence="1">DUF1941-domain-containing protein</fullName>
    </submittedName>
</protein>
<gene>
    <name evidence="1" type="ORF">EX30DRAFT_331773</name>
</gene>